<keyword evidence="2" id="KW-1185">Reference proteome</keyword>
<name>A0A368W371_9BACL</name>
<comment type="caution">
    <text evidence="1">The sequence shown here is derived from an EMBL/GenBank/DDBJ whole genome shotgun (WGS) entry which is preliminary data.</text>
</comment>
<proteinExistence type="predicted"/>
<dbReference type="EMBL" id="QPJD01000006">
    <property type="protein sequence ID" value="RCW48523.1"/>
    <property type="molecule type" value="Genomic_DNA"/>
</dbReference>
<dbReference type="RefSeq" id="WP_281270961.1">
    <property type="nucleotide sequence ID" value="NZ_QPJD01000006.1"/>
</dbReference>
<evidence type="ECO:0000313" key="2">
    <source>
        <dbReference type="Proteomes" id="UP000252415"/>
    </source>
</evidence>
<evidence type="ECO:0000313" key="1">
    <source>
        <dbReference type="EMBL" id="RCW48523.1"/>
    </source>
</evidence>
<gene>
    <name evidence="1" type="ORF">DFP97_106223</name>
</gene>
<dbReference type="Proteomes" id="UP000252415">
    <property type="component" value="Unassembled WGS sequence"/>
</dbReference>
<organism evidence="1 2">
    <name type="scientific">Paenibacillus prosopidis</name>
    <dbReference type="NCBI Taxonomy" id="630520"/>
    <lineage>
        <taxon>Bacteria</taxon>
        <taxon>Bacillati</taxon>
        <taxon>Bacillota</taxon>
        <taxon>Bacilli</taxon>
        <taxon>Bacillales</taxon>
        <taxon>Paenibacillaceae</taxon>
        <taxon>Paenibacillus</taxon>
    </lineage>
</organism>
<reference evidence="1 2" key="1">
    <citation type="submission" date="2018-07" db="EMBL/GenBank/DDBJ databases">
        <title>Genomic Encyclopedia of Type Strains, Phase III (KMG-III): the genomes of soil and plant-associated and newly described type strains.</title>
        <authorList>
            <person name="Whitman W."/>
        </authorList>
    </citation>
    <scope>NUCLEOTIDE SEQUENCE [LARGE SCALE GENOMIC DNA]</scope>
    <source>
        <strain evidence="1 2">CECT 7506</strain>
    </source>
</reference>
<sequence length="40" mass="4715">MDQLVKAKVQQIEAKKYGILDDTSYDAFLSKLKQENDQRR</sequence>
<accession>A0A368W371</accession>
<dbReference type="AlphaFoldDB" id="A0A368W371"/>
<protein>
    <submittedName>
        <fullName evidence="1">Uncharacterized protein</fullName>
    </submittedName>
</protein>